<dbReference type="Proteomes" id="UP000323819">
    <property type="component" value="Unassembled WGS sequence"/>
</dbReference>
<evidence type="ECO:0000313" key="1">
    <source>
        <dbReference type="EMBL" id="TXX67145.1"/>
    </source>
</evidence>
<reference evidence="1 2" key="1">
    <citation type="submission" date="2019-06" db="EMBL/GenBank/DDBJ databases">
        <title>Vibrio cholerae phylogeny based on whole-genome sequencing reveals genetic diversity and population strucutre.</title>
        <authorList>
            <person name="Zhiqiu Y."/>
            <person name="Bin L."/>
            <person name="Lingyan J."/>
        </authorList>
    </citation>
    <scope>NUCLEOTIDE SEQUENCE [LARGE SCALE GENOMIC DNA]</scope>
    <source>
        <strain evidence="1 2">N2814</strain>
    </source>
</reference>
<protein>
    <submittedName>
        <fullName evidence="1">Uncharacterized protein</fullName>
    </submittedName>
</protein>
<comment type="caution">
    <text evidence="1">The sequence shown here is derived from an EMBL/GenBank/DDBJ whole genome shotgun (WGS) entry which is preliminary data.</text>
</comment>
<accession>A0ABD7SR12</accession>
<sequence length="276" mass="32146">MNSYSLELYSHSIYCSPAKQAQPRPVSWYSTRSFEDDLITKFRWVSFPEIVCEISFQSIHTPLCGGLGDTYAVSKNLPLGVASFQSENKLFWHNCALAYLRKHIAAIAKVEKLKGDKRSCPSNEYYDLMLSDAKRECDDLRTKFRLCNRWKRKTYGLSHDSMSEQILKSITAFKLLEHSFQHIQHNVVLVGNCIECYLHNGFFKLSQYTFAKQPDESEFKYLFRLVIAYLKERCSKDPDCFMAFRNSFGRYGALKELDPFFKLEGVPDLKPKFDHL</sequence>
<dbReference type="EMBL" id="VSIJ01000005">
    <property type="protein sequence ID" value="TXX67145.1"/>
    <property type="molecule type" value="Genomic_DNA"/>
</dbReference>
<organism evidence="1 2">
    <name type="scientific">Vibrio cholerae</name>
    <dbReference type="NCBI Taxonomy" id="666"/>
    <lineage>
        <taxon>Bacteria</taxon>
        <taxon>Pseudomonadati</taxon>
        <taxon>Pseudomonadota</taxon>
        <taxon>Gammaproteobacteria</taxon>
        <taxon>Vibrionales</taxon>
        <taxon>Vibrionaceae</taxon>
        <taxon>Vibrio</taxon>
    </lineage>
</organism>
<proteinExistence type="predicted"/>
<evidence type="ECO:0000313" key="2">
    <source>
        <dbReference type="Proteomes" id="UP000323819"/>
    </source>
</evidence>
<gene>
    <name evidence="1" type="ORF">FXF03_00840</name>
</gene>
<dbReference type="AlphaFoldDB" id="A0ABD7SR12"/>
<name>A0ABD7SR12_VIBCL</name>
<dbReference type="RefSeq" id="WP_148521277.1">
    <property type="nucleotide sequence ID" value="NZ_VSIJ01000005.1"/>
</dbReference>